<keyword evidence="2" id="KW-0597">Phosphoprotein</keyword>
<evidence type="ECO:0000256" key="1">
    <source>
        <dbReference type="ARBA" id="ARBA00004167"/>
    </source>
</evidence>
<comment type="subcellular location">
    <subcellularLocation>
        <location evidence="1">Membrane</location>
        <topology evidence="1">Single-pass membrane protein</topology>
    </subcellularLocation>
</comment>
<protein>
    <recommendedName>
        <fullName evidence="12">Protein kinase domain-containing protein</fullName>
    </recommendedName>
</protein>
<keyword evidence="14" id="KW-1185">Reference proteome</keyword>
<keyword evidence="6" id="KW-0677">Repeat</keyword>
<evidence type="ECO:0000256" key="4">
    <source>
        <dbReference type="ARBA" id="ARBA00022692"/>
    </source>
</evidence>
<keyword evidence="3" id="KW-0433">Leucine-rich repeat</keyword>
<evidence type="ECO:0000313" key="13">
    <source>
        <dbReference type="EMBL" id="KAJ9548215.1"/>
    </source>
</evidence>
<evidence type="ECO:0000256" key="6">
    <source>
        <dbReference type="ARBA" id="ARBA00022737"/>
    </source>
</evidence>
<keyword evidence="5 11" id="KW-0732">Signal</keyword>
<dbReference type="GO" id="GO:0005524">
    <property type="term" value="F:ATP binding"/>
    <property type="evidence" value="ECO:0007669"/>
    <property type="project" value="InterPro"/>
</dbReference>
<organism evidence="13 14">
    <name type="scientific">Centaurea solstitialis</name>
    <name type="common">yellow star-thistle</name>
    <dbReference type="NCBI Taxonomy" id="347529"/>
    <lineage>
        <taxon>Eukaryota</taxon>
        <taxon>Viridiplantae</taxon>
        <taxon>Streptophyta</taxon>
        <taxon>Embryophyta</taxon>
        <taxon>Tracheophyta</taxon>
        <taxon>Spermatophyta</taxon>
        <taxon>Magnoliopsida</taxon>
        <taxon>eudicotyledons</taxon>
        <taxon>Gunneridae</taxon>
        <taxon>Pentapetalae</taxon>
        <taxon>asterids</taxon>
        <taxon>campanulids</taxon>
        <taxon>Asterales</taxon>
        <taxon>Asteraceae</taxon>
        <taxon>Carduoideae</taxon>
        <taxon>Cardueae</taxon>
        <taxon>Centaureinae</taxon>
        <taxon>Centaurea</taxon>
    </lineage>
</organism>
<dbReference type="InterPro" id="IPR013210">
    <property type="entry name" value="LRR_N_plant-typ"/>
</dbReference>
<name>A0AA38T502_9ASTR</name>
<feature type="transmembrane region" description="Helical" evidence="10">
    <location>
        <begin position="271"/>
        <end position="294"/>
    </location>
</feature>
<keyword evidence="8 10" id="KW-0472">Membrane</keyword>
<dbReference type="GO" id="GO:0004672">
    <property type="term" value="F:protein kinase activity"/>
    <property type="evidence" value="ECO:0007669"/>
    <property type="project" value="InterPro"/>
</dbReference>
<dbReference type="InterPro" id="IPR001245">
    <property type="entry name" value="Ser-Thr/Tyr_kinase_cat_dom"/>
</dbReference>
<evidence type="ECO:0000256" key="11">
    <source>
        <dbReference type="SAM" id="SignalP"/>
    </source>
</evidence>
<feature type="domain" description="Protein kinase" evidence="12">
    <location>
        <begin position="345"/>
        <end position="630"/>
    </location>
</feature>
<dbReference type="Gene3D" id="1.10.510.10">
    <property type="entry name" value="Transferase(Phosphotransferase) domain 1"/>
    <property type="match status" value="1"/>
</dbReference>
<dbReference type="EMBL" id="JARYMX010000005">
    <property type="protein sequence ID" value="KAJ9548215.1"/>
    <property type="molecule type" value="Genomic_DNA"/>
</dbReference>
<dbReference type="Gene3D" id="3.80.10.10">
    <property type="entry name" value="Ribonuclease Inhibitor"/>
    <property type="match status" value="2"/>
</dbReference>
<dbReference type="AlphaFoldDB" id="A0AA38T502"/>
<dbReference type="PANTHER" id="PTHR48007:SF8">
    <property type="entry name" value="RECEPTOR PROTEIN KINASE-LIKE PROTEIN ZAR1"/>
    <property type="match status" value="1"/>
</dbReference>
<evidence type="ECO:0000256" key="8">
    <source>
        <dbReference type="ARBA" id="ARBA00023136"/>
    </source>
</evidence>
<dbReference type="InterPro" id="IPR032675">
    <property type="entry name" value="LRR_dom_sf"/>
</dbReference>
<gene>
    <name evidence="13" type="ORF">OSB04_020758</name>
</gene>
<dbReference type="Proteomes" id="UP001172457">
    <property type="component" value="Chromosome 5"/>
</dbReference>
<dbReference type="Pfam" id="PF08263">
    <property type="entry name" value="LRRNT_2"/>
    <property type="match status" value="1"/>
</dbReference>
<dbReference type="SUPFAM" id="SSF56112">
    <property type="entry name" value="Protein kinase-like (PK-like)"/>
    <property type="match status" value="1"/>
</dbReference>
<evidence type="ECO:0000256" key="2">
    <source>
        <dbReference type="ARBA" id="ARBA00022553"/>
    </source>
</evidence>
<reference evidence="13" key="1">
    <citation type="submission" date="2023-03" db="EMBL/GenBank/DDBJ databases">
        <title>Chromosome-scale reference genome and RAD-based genetic map of yellow starthistle (Centaurea solstitialis) reveal putative structural variation and QTLs associated with invader traits.</title>
        <authorList>
            <person name="Reatini B."/>
            <person name="Cang F.A."/>
            <person name="Jiang Q."/>
            <person name="Mckibben M.T.W."/>
            <person name="Barker M.S."/>
            <person name="Rieseberg L.H."/>
            <person name="Dlugosch K.M."/>
        </authorList>
    </citation>
    <scope>NUCLEOTIDE SEQUENCE</scope>
    <source>
        <strain evidence="13">CAN-66</strain>
        <tissue evidence="13">Leaf</tissue>
    </source>
</reference>
<feature type="region of interest" description="Disordered" evidence="9">
    <location>
        <begin position="240"/>
        <end position="261"/>
    </location>
</feature>
<dbReference type="InterPro" id="IPR046959">
    <property type="entry name" value="PRK1-6/SRF4-like"/>
</dbReference>
<keyword evidence="7 10" id="KW-1133">Transmembrane helix</keyword>
<dbReference type="Pfam" id="PF00560">
    <property type="entry name" value="LRR_1"/>
    <property type="match status" value="3"/>
</dbReference>
<dbReference type="Gene3D" id="3.30.200.20">
    <property type="entry name" value="Phosphorylase Kinase, domain 1"/>
    <property type="match status" value="1"/>
</dbReference>
<proteinExistence type="predicted"/>
<keyword evidence="4 10" id="KW-0812">Transmembrane</keyword>
<feature type="signal peptide" evidence="11">
    <location>
        <begin position="1"/>
        <end position="23"/>
    </location>
</feature>
<evidence type="ECO:0000256" key="7">
    <source>
        <dbReference type="ARBA" id="ARBA00022989"/>
    </source>
</evidence>
<evidence type="ECO:0000313" key="14">
    <source>
        <dbReference type="Proteomes" id="UP001172457"/>
    </source>
</evidence>
<dbReference type="PROSITE" id="PS50011">
    <property type="entry name" value="PROTEIN_KINASE_DOM"/>
    <property type="match status" value="1"/>
</dbReference>
<dbReference type="FunFam" id="3.80.10.10:FF:000129">
    <property type="entry name" value="Leucine-rich repeat receptor-like kinase"/>
    <property type="match status" value="1"/>
</dbReference>
<comment type="caution">
    <text evidence="13">The sequence shown here is derived from an EMBL/GenBank/DDBJ whole genome shotgun (WGS) entry which is preliminary data.</text>
</comment>
<evidence type="ECO:0000256" key="10">
    <source>
        <dbReference type="SAM" id="Phobius"/>
    </source>
</evidence>
<evidence type="ECO:0000259" key="12">
    <source>
        <dbReference type="PROSITE" id="PS50011"/>
    </source>
</evidence>
<evidence type="ECO:0000256" key="5">
    <source>
        <dbReference type="ARBA" id="ARBA00022729"/>
    </source>
</evidence>
<dbReference type="InterPro" id="IPR011009">
    <property type="entry name" value="Kinase-like_dom_sf"/>
</dbReference>
<dbReference type="Pfam" id="PF07714">
    <property type="entry name" value="PK_Tyr_Ser-Thr"/>
    <property type="match status" value="1"/>
</dbReference>
<sequence>MDFLQFLLFFFFFFLTFISFCSSLNSDGISLLALKAAVSVDPTDSLANWVDSDAAPCHWAGISCNSEQLVTGIFLPNKSLTGYIPSELGAITSLRHLSLAGNNFSKPIPDRLFNAAGLLSVDLSHNSLTGPMPENVNSLGSLKLLDLSSNLLNGSLPESVINLTRFAGTLNLSHNRFTGEIPASYGRFPATVSLDLGYNNLTGKIPEVSYLINQGPTMFAGNPFLCGFPLQTQCSDPEAQNLNVLSDPNRPKDPGSFTGLSGKEKSGLGRVTVPLVAGVLVVIGVIISVSVWVYRKKWRFSGGKIGEKGKLEKGEVGEEEKVEGQDGKFVVMDEGFGLELEDLLRASAYVVGKGSNGIVYKVVVGRWAGMAAGAVVAVRRLSDGEGKWKVKEFEAEVQTIWKVKHSNIVRLRAYYYSDDEKLLVSDFISNGSLYSALHDKDGIGNPVLPLSWASRLKIAQGTARGLAHIHECSPRKYVHGSLRSSRILLNADLEPFISGFGINRLMPLVGSKNGSQKHNVAPNAPFSGQKVTQKCDVYSFGIVLMEVLTGRVPDSGDSNDGKGLEGVVRKAFRERRMLSEIIDPKLLEEVQAKKQVVAAFHIALNCTELDPEARPKMRMVSESLDRIKLH</sequence>
<accession>A0AA38T502</accession>
<dbReference type="SUPFAM" id="SSF52058">
    <property type="entry name" value="L domain-like"/>
    <property type="match status" value="1"/>
</dbReference>
<dbReference type="GO" id="GO:0016020">
    <property type="term" value="C:membrane"/>
    <property type="evidence" value="ECO:0007669"/>
    <property type="project" value="UniProtKB-SubCell"/>
</dbReference>
<dbReference type="InterPro" id="IPR001611">
    <property type="entry name" value="Leu-rich_rpt"/>
</dbReference>
<dbReference type="InterPro" id="IPR000719">
    <property type="entry name" value="Prot_kinase_dom"/>
</dbReference>
<feature type="chain" id="PRO_5041417309" description="Protein kinase domain-containing protein" evidence="11">
    <location>
        <begin position="24"/>
        <end position="630"/>
    </location>
</feature>
<evidence type="ECO:0000256" key="3">
    <source>
        <dbReference type="ARBA" id="ARBA00022614"/>
    </source>
</evidence>
<evidence type="ECO:0000256" key="9">
    <source>
        <dbReference type="SAM" id="MobiDB-lite"/>
    </source>
</evidence>
<dbReference type="PANTHER" id="PTHR48007">
    <property type="entry name" value="LEUCINE-RICH REPEAT RECEPTOR-LIKE PROTEIN KINASE PXC1"/>
    <property type="match status" value="1"/>
</dbReference>
<dbReference type="FunFam" id="3.80.10.10:FF:000722">
    <property type="entry name" value="Leucine-rich repeat receptor-like protein kinase"/>
    <property type="match status" value="1"/>
</dbReference>